<proteinExistence type="inferred from homology"/>
<reference evidence="3 4" key="1">
    <citation type="submission" date="2017-08" db="EMBL/GenBank/DDBJ databases">
        <title>Infants hospitalized years apart are colonized by the same room-sourced microbial strains.</title>
        <authorList>
            <person name="Brooks B."/>
            <person name="Olm M.R."/>
            <person name="Firek B.A."/>
            <person name="Baker R."/>
            <person name="Thomas B.C."/>
            <person name="Morowitz M.J."/>
            <person name="Banfield J.F."/>
        </authorList>
    </citation>
    <scope>NUCLEOTIDE SEQUENCE [LARGE SCALE GENOMIC DNA]</scope>
    <source>
        <strain evidence="3">S2_003_000_R2_11</strain>
    </source>
</reference>
<dbReference type="SUPFAM" id="SSF55961">
    <property type="entry name" value="Bet v1-like"/>
    <property type="match status" value="1"/>
</dbReference>
<comment type="caution">
    <text evidence="3">The sequence shown here is derived from an EMBL/GenBank/DDBJ whole genome shotgun (WGS) entry which is preliminary data.</text>
</comment>
<evidence type="ECO:0000313" key="3">
    <source>
        <dbReference type="EMBL" id="PZQ97211.1"/>
    </source>
</evidence>
<protein>
    <submittedName>
        <fullName evidence="3">Polyketide cyclase</fullName>
    </submittedName>
</protein>
<dbReference type="Proteomes" id="UP000248975">
    <property type="component" value="Unassembled WGS sequence"/>
</dbReference>
<accession>A0A2W5S2G3</accession>
<dbReference type="InterPro" id="IPR023393">
    <property type="entry name" value="START-like_dom_sf"/>
</dbReference>
<dbReference type="AlphaFoldDB" id="A0A2W5S2G3"/>
<organism evidence="3 4">
    <name type="scientific">Cereibacter sphaeroides</name>
    <name type="common">Rhodobacter sphaeroides</name>
    <dbReference type="NCBI Taxonomy" id="1063"/>
    <lineage>
        <taxon>Bacteria</taxon>
        <taxon>Pseudomonadati</taxon>
        <taxon>Pseudomonadota</taxon>
        <taxon>Alphaproteobacteria</taxon>
        <taxon>Rhodobacterales</taxon>
        <taxon>Paracoccaceae</taxon>
        <taxon>Cereibacter</taxon>
    </lineage>
</organism>
<dbReference type="Gene3D" id="3.30.530.20">
    <property type="match status" value="1"/>
</dbReference>
<dbReference type="EMBL" id="QFQS01000003">
    <property type="protein sequence ID" value="PZQ97211.1"/>
    <property type="molecule type" value="Genomic_DNA"/>
</dbReference>
<gene>
    <name evidence="3" type="ORF">DI533_15110</name>
</gene>
<feature type="domain" description="Activator of Hsp90 ATPase homologue 1/2-like C-terminal" evidence="2">
    <location>
        <begin position="17"/>
        <end position="154"/>
    </location>
</feature>
<dbReference type="Pfam" id="PF08327">
    <property type="entry name" value="AHSA1"/>
    <property type="match status" value="1"/>
</dbReference>
<evidence type="ECO:0000313" key="4">
    <source>
        <dbReference type="Proteomes" id="UP000248975"/>
    </source>
</evidence>
<evidence type="ECO:0000259" key="2">
    <source>
        <dbReference type="Pfam" id="PF08327"/>
    </source>
</evidence>
<sequence length="158" mass="17900">MTPMNPELDLELTRLMAAPPAKVWRCWTEPELLRKWWAPAPLTTRHVEIDLTPGGRFHTIMVLPDGKDHPTDCCFLSVEPQHRLIWTDALLGGFRPAESPMFGFTAIITMTPEAGGTRYHARAMHRSREVRDRHEEMGFQEGWGTVTAQLDALAKGLV</sequence>
<evidence type="ECO:0000256" key="1">
    <source>
        <dbReference type="ARBA" id="ARBA00006817"/>
    </source>
</evidence>
<comment type="similarity">
    <text evidence="1">Belongs to the AHA1 family.</text>
</comment>
<dbReference type="InterPro" id="IPR013538">
    <property type="entry name" value="ASHA1/2-like_C"/>
</dbReference>
<name>A0A2W5S2G3_CERSP</name>
<dbReference type="CDD" id="cd08896">
    <property type="entry name" value="SRPBCC_CalC_Aha1-like_3"/>
    <property type="match status" value="1"/>
</dbReference>